<feature type="transmembrane region" description="Helical" evidence="5">
    <location>
        <begin position="27"/>
        <end position="46"/>
    </location>
</feature>
<dbReference type="GO" id="GO:0016020">
    <property type="term" value="C:membrane"/>
    <property type="evidence" value="ECO:0007669"/>
    <property type="project" value="UniProtKB-SubCell"/>
</dbReference>
<feature type="transmembrane region" description="Helical" evidence="5">
    <location>
        <begin position="66"/>
        <end position="92"/>
    </location>
</feature>
<dbReference type="HOGENOM" id="CLU_136205_0_0_10"/>
<dbReference type="AlphaFoldDB" id="C6Y424"/>
<feature type="transmembrane region" description="Helical" evidence="5">
    <location>
        <begin position="131"/>
        <end position="151"/>
    </location>
</feature>
<evidence type="ECO:0000259" key="6">
    <source>
        <dbReference type="Pfam" id="PF04138"/>
    </source>
</evidence>
<reference evidence="7 8" key="1">
    <citation type="journal article" date="2009" name="Stand. Genomic Sci.">
        <title>Complete genome sequence of Pedobacter heparinus type strain (HIM 762-3).</title>
        <authorList>
            <person name="Han C."/>
            <person name="Spring S."/>
            <person name="Lapidus A."/>
            <person name="Del Rio T.G."/>
            <person name="Tice H."/>
            <person name="Copeland A."/>
            <person name="Cheng J.F."/>
            <person name="Lucas S."/>
            <person name="Chen F."/>
            <person name="Nolan M."/>
            <person name="Bruce D."/>
            <person name="Goodwin L."/>
            <person name="Pitluck S."/>
            <person name="Ivanova N."/>
            <person name="Mavromatis K."/>
            <person name="Mikhailova N."/>
            <person name="Pati A."/>
            <person name="Chen A."/>
            <person name="Palaniappan K."/>
            <person name="Land M."/>
            <person name="Hauser L."/>
            <person name="Chang Y.J."/>
            <person name="Jeffries C.C."/>
            <person name="Saunders E."/>
            <person name="Chertkov O."/>
            <person name="Brettin T."/>
            <person name="Goker M."/>
            <person name="Rohde M."/>
            <person name="Bristow J."/>
            <person name="Eisen J.A."/>
            <person name="Markowitz V."/>
            <person name="Hugenholtz P."/>
            <person name="Kyrpides N.C."/>
            <person name="Klenk H.P."/>
            <person name="Detter J.C."/>
        </authorList>
    </citation>
    <scope>NUCLEOTIDE SEQUENCE [LARGE SCALE GENOMIC DNA]</scope>
    <source>
        <strain evidence="8">ATCC 13125 / DSM 2366 / CIP 104194 / JCM 7457 / NBRC 12017 / NCIMB 9290 / NRRL B-14731 / HIM 762-3</strain>
    </source>
</reference>
<dbReference type="GO" id="GO:0000271">
    <property type="term" value="P:polysaccharide biosynthetic process"/>
    <property type="evidence" value="ECO:0007669"/>
    <property type="project" value="InterPro"/>
</dbReference>
<organism evidence="7 8">
    <name type="scientific">Pedobacter heparinus (strain ATCC 13125 / DSM 2366 / CIP 104194 / JCM 7457 / NBRC 12017 / NCIMB 9290 / NRRL B-14731 / HIM 762-3)</name>
    <dbReference type="NCBI Taxonomy" id="485917"/>
    <lineage>
        <taxon>Bacteria</taxon>
        <taxon>Pseudomonadati</taxon>
        <taxon>Bacteroidota</taxon>
        <taxon>Sphingobacteriia</taxon>
        <taxon>Sphingobacteriales</taxon>
        <taxon>Sphingobacteriaceae</taxon>
        <taxon>Pedobacter</taxon>
    </lineage>
</organism>
<dbReference type="KEGG" id="phe:Phep_3272"/>
<gene>
    <name evidence="7" type="ordered locus">Phep_3272</name>
</gene>
<feature type="domain" description="GtrA/DPMS transmembrane" evidence="6">
    <location>
        <begin position="26"/>
        <end position="157"/>
    </location>
</feature>
<dbReference type="Pfam" id="PF04138">
    <property type="entry name" value="GtrA_DPMS_TM"/>
    <property type="match status" value="1"/>
</dbReference>
<protein>
    <recommendedName>
        <fullName evidence="6">GtrA/DPMS transmembrane domain-containing protein</fullName>
    </recommendedName>
</protein>
<dbReference type="EMBL" id="CP001681">
    <property type="protein sequence ID" value="ACU05467.1"/>
    <property type="molecule type" value="Genomic_DNA"/>
</dbReference>
<dbReference type="Proteomes" id="UP000000852">
    <property type="component" value="Chromosome"/>
</dbReference>
<keyword evidence="3 5" id="KW-1133">Transmembrane helix</keyword>
<dbReference type="STRING" id="485917.Phep_3272"/>
<dbReference type="RefSeq" id="WP_015809076.1">
    <property type="nucleotide sequence ID" value="NC_013061.1"/>
</dbReference>
<evidence type="ECO:0000256" key="2">
    <source>
        <dbReference type="ARBA" id="ARBA00022692"/>
    </source>
</evidence>
<name>C6Y424_PEDHD</name>
<evidence type="ECO:0000313" key="8">
    <source>
        <dbReference type="Proteomes" id="UP000000852"/>
    </source>
</evidence>
<dbReference type="eggNOG" id="COG2246">
    <property type="taxonomic scope" value="Bacteria"/>
</dbReference>
<proteinExistence type="predicted"/>
<evidence type="ECO:0000256" key="4">
    <source>
        <dbReference type="ARBA" id="ARBA00023136"/>
    </source>
</evidence>
<sequence>MRKALLKIIDFFYPPFSRWLPLHTFRYIVSGGTTATSGIICYYIAYNWILHQRNIHVDFPFVPKLITAHSAALIISTLVSFLIGFTLNKYLVFTKSNLKGRIQMFRYAAVLGINFGLNLAMLKYMVEGLHFYPSLSQAFITVTLSLCSYFLQKHFTFRVKKHP</sequence>
<evidence type="ECO:0000256" key="1">
    <source>
        <dbReference type="ARBA" id="ARBA00004141"/>
    </source>
</evidence>
<keyword evidence="8" id="KW-1185">Reference proteome</keyword>
<evidence type="ECO:0000313" key="7">
    <source>
        <dbReference type="EMBL" id="ACU05467.1"/>
    </source>
</evidence>
<keyword evidence="4 5" id="KW-0472">Membrane</keyword>
<comment type="subcellular location">
    <subcellularLocation>
        <location evidence="1">Membrane</location>
        <topology evidence="1">Multi-pass membrane protein</topology>
    </subcellularLocation>
</comment>
<keyword evidence="2 5" id="KW-0812">Transmembrane</keyword>
<dbReference type="OrthoDB" id="771485at2"/>
<dbReference type="InterPro" id="IPR007267">
    <property type="entry name" value="GtrA_DPMS_TM"/>
</dbReference>
<accession>C6Y424</accession>
<evidence type="ECO:0000256" key="5">
    <source>
        <dbReference type="SAM" id="Phobius"/>
    </source>
</evidence>
<feature type="transmembrane region" description="Helical" evidence="5">
    <location>
        <begin position="104"/>
        <end position="125"/>
    </location>
</feature>
<evidence type="ECO:0000256" key="3">
    <source>
        <dbReference type="ARBA" id="ARBA00022989"/>
    </source>
</evidence>